<keyword evidence="2 3" id="KW-0378">Hydrolase</keyword>
<dbReference type="GO" id="GO:0006935">
    <property type="term" value="P:chemotaxis"/>
    <property type="evidence" value="ECO:0007669"/>
    <property type="project" value="UniProtKB-UniRule"/>
</dbReference>
<dbReference type="EMBL" id="SRMQ01000001">
    <property type="protein sequence ID" value="TGJ77913.1"/>
    <property type="molecule type" value="Genomic_DNA"/>
</dbReference>
<name>A0A4Z0YGP7_9FIRM</name>
<dbReference type="InterPro" id="IPR005659">
    <property type="entry name" value="Chemorcpt_Glu_NH3ase_CheD"/>
</dbReference>
<dbReference type="OrthoDB" id="9807202at2"/>
<dbReference type="EC" id="3.5.1.44" evidence="3"/>
<protein>
    <recommendedName>
        <fullName evidence="3">Probable chemoreceptor glutamine deamidase CheD</fullName>
        <ecNumber evidence="3">3.5.1.44</ecNumber>
    </recommendedName>
</protein>
<dbReference type="AlphaFoldDB" id="A0A4Z0YGP7"/>
<dbReference type="PANTHER" id="PTHR35147">
    <property type="entry name" value="CHEMORECEPTOR GLUTAMINE DEAMIDASE CHED-RELATED"/>
    <property type="match status" value="1"/>
</dbReference>
<keyword evidence="1 3" id="KW-0145">Chemotaxis</keyword>
<organism evidence="4 5">
    <name type="scientific">Caproiciproducens galactitolivorans</name>
    <dbReference type="NCBI Taxonomy" id="642589"/>
    <lineage>
        <taxon>Bacteria</taxon>
        <taxon>Bacillati</taxon>
        <taxon>Bacillota</taxon>
        <taxon>Clostridia</taxon>
        <taxon>Eubacteriales</taxon>
        <taxon>Acutalibacteraceae</taxon>
        <taxon>Caproiciproducens</taxon>
    </lineage>
</organism>
<evidence type="ECO:0000256" key="1">
    <source>
        <dbReference type="ARBA" id="ARBA00022500"/>
    </source>
</evidence>
<dbReference type="CDD" id="cd16352">
    <property type="entry name" value="CheD"/>
    <property type="match status" value="1"/>
</dbReference>
<keyword evidence="4" id="KW-0675">Receptor</keyword>
<evidence type="ECO:0000313" key="4">
    <source>
        <dbReference type="EMBL" id="TGJ77913.1"/>
    </source>
</evidence>
<evidence type="ECO:0000313" key="5">
    <source>
        <dbReference type="Proteomes" id="UP000297714"/>
    </source>
</evidence>
<keyword evidence="5" id="KW-1185">Reference proteome</keyword>
<dbReference type="PANTHER" id="PTHR35147:SF1">
    <property type="entry name" value="CHEMORECEPTOR GLUTAMINE DEAMIDASE CHED-RELATED"/>
    <property type="match status" value="1"/>
</dbReference>
<dbReference type="SUPFAM" id="SSF64438">
    <property type="entry name" value="CNF1/YfiH-like putative cysteine hydrolases"/>
    <property type="match status" value="1"/>
</dbReference>
<dbReference type="HAMAP" id="MF_01440">
    <property type="entry name" value="CheD"/>
    <property type="match status" value="1"/>
</dbReference>
<evidence type="ECO:0000256" key="2">
    <source>
        <dbReference type="ARBA" id="ARBA00022801"/>
    </source>
</evidence>
<reference evidence="4 5" key="1">
    <citation type="submission" date="2019-04" db="EMBL/GenBank/DDBJ databases">
        <authorList>
            <person name="Poehlein A."/>
            <person name="Bengelsdorf F.R."/>
            <person name="Duerre P."/>
            <person name="Daniel R."/>
        </authorList>
    </citation>
    <scope>NUCLEOTIDE SEQUENCE [LARGE SCALE GENOMIC DNA]</scope>
    <source>
        <strain evidence="4 5">BS-1</strain>
    </source>
</reference>
<comment type="caution">
    <text evidence="4">The sequence shown here is derived from an EMBL/GenBank/DDBJ whole genome shotgun (WGS) entry which is preliminary data.</text>
</comment>
<dbReference type="Gene3D" id="3.30.1330.200">
    <property type="match status" value="1"/>
</dbReference>
<evidence type="ECO:0000256" key="3">
    <source>
        <dbReference type="HAMAP-Rule" id="MF_01440"/>
    </source>
</evidence>
<dbReference type="Pfam" id="PF03975">
    <property type="entry name" value="CheD"/>
    <property type="match status" value="1"/>
</dbReference>
<comment type="catalytic activity">
    <reaction evidence="3">
        <text>L-glutaminyl-[protein] + H2O = L-glutamyl-[protein] + NH4(+)</text>
        <dbReference type="Rhea" id="RHEA:16441"/>
        <dbReference type="Rhea" id="RHEA-COMP:10207"/>
        <dbReference type="Rhea" id="RHEA-COMP:10208"/>
        <dbReference type="ChEBI" id="CHEBI:15377"/>
        <dbReference type="ChEBI" id="CHEBI:28938"/>
        <dbReference type="ChEBI" id="CHEBI:29973"/>
        <dbReference type="ChEBI" id="CHEBI:30011"/>
        <dbReference type="EC" id="3.5.1.44"/>
    </reaction>
</comment>
<accession>A0A4Z0YGP7</accession>
<comment type="function">
    <text evidence="3">Probably deamidates glutamine residues to glutamate on methyl-accepting chemotaxis receptors (MCPs), playing an important role in chemotaxis.</text>
</comment>
<proteinExistence type="inferred from homology"/>
<gene>
    <name evidence="3 4" type="primary">cheD</name>
    <name evidence="4" type="ORF">CAGA_03220</name>
</gene>
<dbReference type="InterPro" id="IPR011324">
    <property type="entry name" value="Cytotoxic_necrot_fac-like_cat"/>
</dbReference>
<dbReference type="GO" id="GO:0050568">
    <property type="term" value="F:protein-glutamine glutaminase activity"/>
    <property type="evidence" value="ECO:0007669"/>
    <property type="project" value="UniProtKB-UniRule"/>
</dbReference>
<comment type="similarity">
    <text evidence="3">Belongs to the CheD family.</text>
</comment>
<sequence>MSNLFTIGISDMKIVKFDDSLVTYALGSCVGICLYDPVLKIGGLGHIMLPNYPVNNPKENRNRFADTCIPDMVQQMERLGCSRRRIIAKIAGGAKMFDVAGDSSFGNIGQRNVASVKNCLAQLQIRICAEDTGLNYGRTVYFYTEDGRMVVKSFSNGVKTF</sequence>
<dbReference type="InterPro" id="IPR038592">
    <property type="entry name" value="CheD-like_sf"/>
</dbReference>
<dbReference type="Proteomes" id="UP000297714">
    <property type="component" value="Unassembled WGS sequence"/>
</dbReference>